<dbReference type="Proteomes" id="UP000267096">
    <property type="component" value="Unassembled WGS sequence"/>
</dbReference>
<dbReference type="EMBL" id="UYRR01034970">
    <property type="protein sequence ID" value="VDK62971.1"/>
    <property type="molecule type" value="Genomic_DNA"/>
</dbReference>
<evidence type="ECO:0000313" key="3">
    <source>
        <dbReference type="Proteomes" id="UP000267096"/>
    </source>
</evidence>
<feature type="compositionally biased region" description="Basic and acidic residues" evidence="1">
    <location>
        <begin position="29"/>
        <end position="41"/>
    </location>
</feature>
<proteinExistence type="predicted"/>
<reference evidence="4" key="1">
    <citation type="submission" date="2017-02" db="UniProtKB">
        <authorList>
            <consortium name="WormBaseParasite"/>
        </authorList>
    </citation>
    <scope>IDENTIFICATION</scope>
</reference>
<gene>
    <name evidence="2" type="ORF">ASIM_LOCUS18059</name>
</gene>
<protein>
    <submittedName>
        <fullName evidence="4">AT-hook motif nuclear-localized protein</fullName>
    </submittedName>
</protein>
<feature type="region of interest" description="Disordered" evidence="1">
    <location>
        <begin position="1"/>
        <end position="50"/>
    </location>
</feature>
<accession>A0A0M3KCG1</accession>
<dbReference type="AlphaFoldDB" id="A0A0M3KCG1"/>
<reference evidence="2 3" key="2">
    <citation type="submission" date="2018-11" db="EMBL/GenBank/DDBJ databases">
        <authorList>
            <consortium name="Pathogen Informatics"/>
        </authorList>
    </citation>
    <scope>NUCLEOTIDE SEQUENCE [LARGE SCALE GENOMIC DNA]</scope>
</reference>
<keyword evidence="3" id="KW-1185">Reference proteome</keyword>
<name>A0A0M3KCG1_ANISI</name>
<feature type="region of interest" description="Disordered" evidence="1">
    <location>
        <begin position="221"/>
        <end position="246"/>
    </location>
</feature>
<evidence type="ECO:0000313" key="4">
    <source>
        <dbReference type="WBParaSite" id="ASIM_0001866101-mRNA-1"/>
    </source>
</evidence>
<evidence type="ECO:0000313" key="2">
    <source>
        <dbReference type="EMBL" id="VDK62971.1"/>
    </source>
</evidence>
<feature type="region of interest" description="Disordered" evidence="1">
    <location>
        <begin position="159"/>
        <end position="202"/>
    </location>
</feature>
<organism evidence="4">
    <name type="scientific">Anisakis simplex</name>
    <name type="common">Herring worm</name>
    <dbReference type="NCBI Taxonomy" id="6269"/>
    <lineage>
        <taxon>Eukaryota</taxon>
        <taxon>Metazoa</taxon>
        <taxon>Ecdysozoa</taxon>
        <taxon>Nematoda</taxon>
        <taxon>Chromadorea</taxon>
        <taxon>Rhabditida</taxon>
        <taxon>Spirurina</taxon>
        <taxon>Ascaridomorpha</taxon>
        <taxon>Ascaridoidea</taxon>
        <taxon>Anisakidae</taxon>
        <taxon>Anisakis</taxon>
        <taxon>Anisakis simplex complex</taxon>
    </lineage>
</organism>
<feature type="compositionally biased region" description="Polar residues" evidence="1">
    <location>
        <begin position="164"/>
        <end position="173"/>
    </location>
</feature>
<feature type="compositionally biased region" description="Basic residues" evidence="1">
    <location>
        <begin position="11"/>
        <end position="21"/>
    </location>
</feature>
<dbReference type="WBParaSite" id="ASIM_0001866101-mRNA-1">
    <property type="protein sequence ID" value="ASIM_0001866101-mRNA-1"/>
    <property type="gene ID" value="ASIM_0001866101"/>
</dbReference>
<sequence length="272" mass="29384">MSSPRVGTTRGRGRGRKRSRRYTPPIPSDNDHSQSRERDQTPDASLSPTMEFSKQGFQKLSKLIDSSSNSSIKTETLHVNQEDHQKNSTISGLTAILSGVPGIADESGASGLQDELEQIFSHANGASIPASNTDYSHPTSLLQQFGLCSPPKVTNGLNAAADGTTGNVFNTPTFYKRTRKEPSRTANSAPAEGNNDRKKPVARRGILLDYSGSDISPATIASSSQYARNRRYSSHNSTQGTQATDSPDYPSVYVVAFLPSSIHSLCFHFSDC</sequence>
<feature type="compositionally biased region" description="Polar residues" evidence="1">
    <location>
        <begin position="234"/>
        <end position="245"/>
    </location>
</feature>
<evidence type="ECO:0000256" key="1">
    <source>
        <dbReference type="SAM" id="MobiDB-lite"/>
    </source>
</evidence>